<keyword evidence="1" id="KW-0436">Ligase</keyword>
<dbReference type="InterPro" id="IPR011226">
    <property type="entry name" value="ATP-grasp_fam"/>
</dbReference>
<evidence type="ECO:0000256" key="3">
    <source>
        <dbReference type="ARBA" id="ARBA00022840"/>
    </source>
</evidence>
<dbReference type="Proteomes" id="UP000180246">
    <property type="component" value="Unassembled WGS sequence"/>
</dbReference>
<proteinExistence type="predicted"/>
<organism evidence="4 5">
    <name type="scientific">Massilia timonae</name>
    <dbReference type="NCBI Taxonomy" id="47229"/>
    <lineage>
        <taxon>Bacteria</taxon>
        <taxon>Pseudomonadati</taxon>
        <taxon>Pseudomonadota</taxon>
        <taxon>Betaproteobacteria</taxon>
        <taxon>Burkholderiales</taxon>
        <taxon>Oxalobacteraceae</taxon>
        <taxon>Telluria group</taxon>
        <taxon>Massilia</taxon>
    </lineage>
</organism>
<dbReference type="RefSeq" id="WP_005663480.1">
    <property type="nucleotide sequence ID" value="NZ_JRYB01000001.1"/>
</dbReference>
<dbReference type="GO" id="GO:0005524">
    <property type="term" value="F:ATP binding"/>
    <property type="evidence" value="ECO:0007669"/>
    <property type="project" value="UniProtKB-UniRule"/>
</dbReference>
<gene>
    <name evidence="4" type="ORF">LO55_1099</name>
</gene>
<evidence type="ECO:0000256" key="1">
    <source>
        <dbReference type="ARBA" id="ARBA00022598"/>
    </source>
</evidence>
<dbReference type="EMBL" id="JRYB01000001">
    <property type="protein sequence ID" value="OIJ42749.1"/>
    <property type="molecule type" value="Genomic_DNA"/>
</dbReference>
<dbReference type="PIRSF" id="PIRSF029120">
    <property type="entry name" value="UCP029120"/>
    <property type="match status" value="1"/>
</dbReference>
<dbReference type="PROSITE" id="PS50975">
    <property type="entry name" value="ATP_GRASP"/>
    <property type="match status" value="1"/>
</dbReference>
<dbReference type="InterPro" id="IPR052032">
    <property type="entry name" value="ATP-dep_AA_Ligase"/>
</dbReference>
<accession>A0A1S2NCN8</accession>
<protein>
    <submittedName>
        <fullName evidence="4">ATP-grasp domain protein</fullName>
    </submittedName>
</protein>
<dbReference type="AlphaFoldDB" id="A0A1S2NCN8"/>
<evidence type="ECO:0000256" key="2">
    <source>
        <dbReference type="ARBA" id="ARBA00022741"/>
    </source>
</evidence>
<dbReference type="PANTHER" id="PTHR43585">
    <property type="entry name" value="FUMIPYRROLE BIOSYNTHESIS PROTEIN C"/>
    <property type="match status" value="1"/>
</dbReference>
<name>A0A1S2NCN8_9BURK</name>
<dbReference type="Gene3D" id="3.40.50.20">
    <property type="match status" value="1"/>
</dbReference>
<dbReference type="PANTHER" id="PTHR43585:SF2">
    <property type="entry name" value="ATP-GRASP ENZYME FSQD"/>
    <property type="match status" value="1"/>
</dbReference>
<evidence type="ECO:0000313" key="5">
    <source>
        <dbReference type="Proteomes" id="UP000180246"/>
    </source>
</evidence>
<dbReference type="PROSITE" id="PS00867">
    <property type="entry name" value="CPSASE_2"/>
    <property type="match status" value="1"/>
</dbReference>
<comment type="caution">
    <text evidence="4">The sequence shown here is derived from an EMBL/GenBank/DDBJ whole genome shotgun (WGS) entry which is preliminary data.</text>
</comment>
<reference evidence="4 5" key="1">
    <citation type="submission" date="2014-10" db="EMBL/GenBank/DDBJ databases">
        <authorList>
            <person name="Seo M.-J."/>
            <person name="Seok Y.J."/>
            <person name="Cha I.-T."/>
        </authorList>
    </citation>
    <scope>NUCLEOTIDE SEQUENCE [LARGE SCALE GENOMIC DNA]</scope>
    <source>
        <strain evidence="4 5">NEU</strain>
    </source>
</reference>
<dbReference type="Gene3D" id="3.30.470.20">
    <property type="entry name" value="ATP-grasp fold, B domain"/>
    <property type="match status" value="1"/>
</dbReference>
<dbReference type="Pfam" id="PF15632">
    <property type="entry name" value="ATPgrasp_Ter"/>
    <property type="match status" value="1"/>
</dbReference>
<evidence type="ECO:0000313" key="4">
    <source>
        <dbReference type="EMBL" id="OIJ42749.1"/>
    </source>
</evidence>
<keyword evidence="3" id="KW-0067">ATP-binding</keyword>
<dbReference type="GO" id="GO:0016874">
    <property type="term" value="F:ligase activity"/>
    <property type="evidence" value="ECO:0007669"/>
    <property type="project" value="UniProtKB-KW"/>
</dbReference>
<dbReference type="InterPro" id="IPR005479">
    <property type="entry name" value="CPAse_ATP-bd"/>
</dbReference>
<sequence length="339" mass="37359">MRVWYNRTFSSVNAAIKLIREADTEGRFTIIHSNANRHAPAARLAHEFHVEPTGLKGDAYVDWCLAFCRDHRIDIFVPGREATLLAAEHARFADIKTRVLSAAPPAQLKRIHDKADFYAATVLPDAPVAAFRPFATLEQFDAAYAELRPHHAKLCVKPAHGIYGLGFAIVDEERSSAALLIKGVEYHIGYQDLRRGLGELETFNTMLLMEFLDGPEYSVDCVGDHGRLVTGVVRRKLPQAGSGQLIDMRQDILDATTRLAADYQLNGVFNVQFREGGGRPRLLEINPRMSGGIGMACLAGPNLPYIALRGFAEGYDGLEIPAPRHGMRVAEVSVATELA</sequence>
<dbReference type="InterPro" id="IPR011761">
    <property type="entry name" value="ATP-grasp"/>
</dbReference>
<keyword evidence="2" id="KW-0547">Nucleotide-binding</keyword>
<dbReference type="SUPFAM" id="SSF56059">
    <property type="entry name" value="Glutathione synthetase ATP-binding domain-like"/>
    <property type="match status" value="1"/>
</dbReference>
<dbReference type="GO" id="GO:0046872">
    <property type="term" value="F:metal ion binding"/>
    <property type="evidence" value="ECO:0007669"/>
    <property type="project" value="InterPro"/>
</dbReference>